<dbReference type="Pfam" id="PF13549">
    <property type="entry name" value="ATP-grasp_5"/>
    <property type="match status" value="1"/>
</dbReference>
<evidence type="ECO:0000256" key="2">
    <source>
        <dbReference type="PROSITE-ProRule" id="PRU00409"/>
    </source>
</evidence>
<dbReference type="InterPro" id="IPR036291">
    <property type="entry name" value="NAD(P)-bd_dom_sf"/>
</dbReference>
<dbReference type="RefSeq" id="WP_283424259.1">
    <property type="nucleotide sequence ID" value="NZ_FXTY01000001.1"/>
</dbReference>
<gene>
    <name evidence="4" type="ORF">SAMN06265373_101401</name>
</gene>
<evidence type="ECO:0000313" key="5">
    <source>
        <dbReference type="Proteomes" id="UP001157961"/>
    </source>
</evidence>
<organism evidence="4 5">
    <name type="scientific">Shimia sagamensis</name>
    <dbReference type="NCBI Taxonomy" id="1566352"/>
    <lineage>
        <taxon>Bacteria</taxon>
        <taxon>Pseudomonadati</taxon>
        <taxon>Pseudomonadota</taxon>
        <taxon>Alphaproteobacteria</taxon>
        <taxon>Rhodobacterales</taxon>
        <taxon>Roseobacteraceae</taxon>
    </lineage>
</organism>
<name>A0ABY1N9E2_9RHOB</name>
<dbReference type="PANTHER" id="PTHR42793">
    <property type="entry name" value="COA BINDING DOMAIN CONTAINING PROTEIN"/>
    <property type="match status" value="1"/>
</dbReference>
<evidence type="ECO:0000259" key="3">
    <source>
        <dbReference type="PROSITE" id="PS50975"/>
    </source>
</evidence>
<accession>A0ABY1N9E2</accession>
<sequence>MSRDLSRLIRPKTIAVVGGGAWCAEVIRQTAKIGFDGAIWPVHPKSREVLGHKAYASIEALPAPPDASFVGINRHATIQSVKDLAAKGAGGAVCFASGFSEAAAEDTDSTGLQAALIAAAGDMPILGPNCYGLINALDGVAIWPDQHGCIRVDSGVAILTQSSNIAINLTNQQRGLPIAYVATCGNMAQLNQADIASALLDDARVTALGLHIEGFTNLRSWETLAAKAHEKGVPVVVLKVGASNEAQAATISHTAALAGSDAGADALITRLGFARVRDLPVFLETLKLLHFNGPLSAPTIASISCSGGEASLMADTALNSGLTFPPLSDTQRTRLGDILGPMVALANPLDYHTYIWRDVATMAKAWSAMMTPDIGLTFSVVDYPPENRADWDCATEAAIKAHKSSGRPMAVVASLPELLPPDVTHSLIDGGVVPMHGLREAISAAAATTQISAPDTAPLALVSAEPPQTPHVLSERQAKTALAAHGLDTPRSVSVTSTGNLTKAAEGLTPPLVLKGQGIAHKTEAGAVKLRLTTADLPAAAHAMPTDSFLIEEMIDDAVVELLIGVTRDPAHGFVLTLAAGGTLTEVLSDSASLLIPASPATIRAALTSLKIAPLLNGYRGAPPANIDAILHAIDALQAYVLANLDSLQEAELNPLICTPTRAVAADALIRKDMS</sequence>
<protein>
    <submittedName>
        <fullName evidence="4">Acyl-CoA synthetase (NDP forming)</fullName>
    </submittedName>
</protein>
<keyword evidence="2" id="KW-0067">ATP-binding</keyword>
<dbReference type="Gene3D" id="3.40.50.261">
    <property type="entry name" value="Succinyl-CoA synthetase domains"/>
    <property type="match status" value="2"/>
</dbReference>
<dbReference type="InterPro" id="IPR003781">
    <property type="entry name" value="CoA-bd"/>
</dbReference>
<dbReference type="PROSITE" id="PS50975">
    <property type="entry name" value="ATP_GRASP"/>
    <property type="match status" value="1"/>
</dbReference>
<dbReference type="SMART" id="SM00881">
    <property type="entry name" value="CoA_binding"/>
    <property type="match status" value="1"/>
</dbReference>
<dbReference type="SUPFAM" id="SSF51735">
    <property type="entry name" value="NAD(P)-binding Rossmann-fold domains"/>
    <property type="match status" value="1"/>
</dbReference>
<comment type="caution">
    <text evidence="4">The sequence shown here is derived from an EMBL/GenBank/DDBJ whole genome shotgun (WGS) entry which is preliminary data.</text>
</comment>
<dbReference type="Gene3D" id="3.30.1490.20">
    <property type="entry name" value="ATP-grasp fold, A domain"/>
    <property type="match status" value="1"/>
</dbReference>
<evidence type="ECO:0000256" key="1">
    <source>
        <dbReference type="ARBA" id="ARBA00022532"/>
    </source>
</evidence>
<dbReference type="SUPFAM" id="SSF56059">
    <property type="entry name" value="Glutathione synthetase ATP-binding domain-like"/>
    <property type="match status" value="1"/>
</dbReference>
<dbReference type="InterPro" id="IPR016102">
    <property type="entry name" value="Succinyl-CoA_synth-like"/>
</dbReference>
<dbReference type="InterPro" id="IPR013815">
    <property type="entry name" value="ATP_grasp_subdomain_1"/>
</dbReference>
<proteinExistence type="predicted"/>
<dbReference type="SUPFAM" id="SSF52210">
    <property type="entry name" value="Succinyl-CoA synthetase domains"/>
    <property type="match status" value="2"/>
</dbReference>
<dbReference type="PANTHER" id="PTHR42793:SF4">
    <property type="entry name" value="BLL6376 PROTEIN"/>
    <property type="match status" value="1"/>
</dbReference>
<reference evidence="4 5" key="1">
    <citation type="submission" date="2017-05" db="EMBL/GenBank/DDBJ databases">
        <authorList>
            <person name="Varghese N."/>
            <person name="Submissions S."/>
        </authorList>
    </citation>
    <scope>NUCLEOTIDE SEQUENCE [LARGE SCALE GENOMIC DNA]</scope>
    <source>
        <strain evidence="4 5">DSM 29734</strain>
    </source>
</reference>
<dbReference type="Pfam" id="PF13607">
    <property type="entry name" value="Succ_CoA_lig"/>
    <property type="match status" value="1"/>
</dbReference>
<keyword evidence="5" id="KW-1185">Reference proteome</keyword>
<keyword evidence="1" id="KW-0816">Tricarboxylic acid cycle</keyword>
<dbReference type="InterPro" id="IPR032875">
    <property type="entry name" value="Succ_CoA_lig_flav_dom"/>
</dbReference>
<dbReference type="Pfam" id="PF13380">
    <property type="entry name" value="CoA_binding_2"/>
    <property type="match status" value="1"/>
</dbReference>
<feature type="domain" description="ATP-grasp" evidence="3">
    <location>
        <begin position="479"/>
        <end position="675"/>
    </location>
</feature>
<dbReference type="InterPro" id="IPR011761">
    <property type="entry name" value="ATP-grasp"/>
</dbReference>
<dbReference type="EMBL" id="FXTY01000001">
    <property type="protein sequence ID" value="SMP04082.1"/>
    <property type="molecule type" value="Genomic_DNA"/>
</dbReference>
<dbReference type="Gene3D" id="3.40.50.720">
    <property type="entry name" value="NAD(P)-binding Rossmann-like Domain"/>
    <property type="match status" value="1"/>
</dbReference>
<dbReference type="Proteomes" id="UP001157961">
    <property type="component" value="Unassembled WGS sequence"/>
</dbReference>
<dbReference type="Gene3D" id="3.30.470.20">
    <property type="entry name" value="ATP-grasp fold, B domain"/>
    <property type="match status" value="1"/>
</dbReference>
<evidence type="ECO:0000313" key="4">
    <source>
        <dbReference type="EMBL" id="SMP04082.1"/>
    </source>
</evidence>
<keyword evidence="2" id="KW-0547">Nucleotide-binding</keyword>